<dbReference type="Proteomes" id="UP000192758">
    <property type="component" value="Unassembled WGS sequence"/>
</dbReference>
<keyword evidence="2" id="KW-1185">Reference proteome</keyword>
<gene>
    <name evidence="1" type="ORF">EHP00_752</name>
</gene>
<reference evidence="1 2" key="1">
    <citation type="journal article" date="2017" name="Environ. Microbiol.">
        <title>Decay of the glycolytic pathway and adaptation to intranuclear parasitism within Enterocytozoonidae microsporidia.</title>
        <authorList>
            <person name="Wiredu Boakye D."/>
            <person name="Jaroenlak P."/>
            <person name="Prachumwat A."/>
            <person name="Williams T.A."/>
            <person name="Bateman K.S."/>
            <person name="Itsathitphaisarn O."/>
            <person name="Sritunyalucksana K."/>
            <person name="Paszkiewicz K.H."/>
            <person name="Moore K.A."/>
            <person name="Stentiford G.D."/>
            <person name="Williams B.A."/>
        </authorList>
    </citation>
    <scope>NUCLEOTIDE SEQUENCE [LARGE SCALE GENOMIC DNA]</scope>
    <source>
        <strain evidence="1 2">TH1</strain>
    </source>
</reference>
<dbReference type="EMBL" id="MNPJ01000026">
    <property type="protein sequence ID" value="OQS53732.1"/>
    <property type="molecule type" value="Genomic_DNA"/>
</dbReference>
<comment type="caution">
    <text evidence="1">The sequence shown here is derived from an EMBL/GenBank/DDBJ whole genome shotgun (WGS) entry which is preliminary data.</text>
</comment>
<name>A0A1W0E3E7_9MICR</name>
<evidence type="ECO:0000313" key="1">
    <source>
        <dbReference type="EMBL" id="OQS53732.1"/>
    </source>
</evidence>
<evidence type="ECO:0000313" key="2">
    <source>
        <dbReference type="Proteomes" id="UP000192758"/>
    </source>
</evidence>
<sequence>MKIKTDFDVVCVDLGTLNIGVPKPKFKYFMYSDNRYLSKKKLPEIKELPNKDVEDIVESNLNRAWCNNHFIVWSHARHRIFKIVERYNGFFIRRKVTTDYYNYLSNVFFDGEIFYIVTNRFVLSVTKKEDDINYIYHFEKEIFEKVKSKITVEVKKCTVKKKRELVDSWYAYQRMYLLYGDILIVLNCKTQKIEQALVFSEFLSKIFVFNSNLFVKRAFGWTICKLDLFTYEYLNLIDINIRKVIEVLVHEDKVVIVGYNLIAFLDTVDNIDVFKVERDIRYSNVSYGGFFTIYNKRMCEVLQYDGELMYINYEEKEKYENLISVLGHEKELIEIFDDKIIIKNYCNATYSVEDKCHKKSTESCIKCEKNTFFYKINVNEDIFKKEIKQKECLAYEDKFFEDNLFNEKVNSFEIIKGKTFLKNKSYSEAKECEFEKNKETVTIWLGIYELPRVREFFVENKIVVQDKGSLQLDAEFTNQEKEIRSFAHDLNLYKKYYEEKNNCCEIELKYPQYEWILKNYENNHKK</sequence>
<proteinExistence type="predicted"/>
<protein>
    <submittedName>
        <fullName evidence="1">Uncharacterized protein</fullName>
    </submittedName>
</protein>
<dbReference type="VEuPathDB" id="MicrosporidiaDB:EHP00_752"/>
<dbReference type="AlphaFoldDB" id="A0A1W0E3E7"/>
<organism evidence="1 2">
    <name type="scientific">Ecytonucleospora hepatopenaei</name>
    <dbReference type="NCBI Taxonomy" id="646526"/>
    <lineage>
        <taxon>Eukaryota</taxon>
        <taxon>Fungi</taxon>
        <taxon>Fungi incertae sedis</taxon>
        <taxon>Microsporidia</taxon>
        <taxon>Enterocytozoonidae</taxon>
        <taxon>Ecytonucleospora</taxon>
    </lineage>
</organism>
<accession>A0A1W0E3E7</accession>